<name>A0AAV9KC01_9SOLN</name>
<evidence type="ECO:0000256" key="3">
    <source>
        <dbReference type="SAM" id="Phobius"/>
    </source>
</evidence>
<dbReference type="CDD" id="cd23114">
    <property type="entry name" value="RING-H2_WAVH2"/>
    <property type="match status" value="1"/>
</dbReference>
<dbReference type="SMART" id="SM00327">
    <property type="entry name" value="VWA"/>
    <property type="match status" value="1"/>
</dbReference>
<dbReference type="Pfam" id="PF00092">
    <property type="entry name" value="VWA"/>
    <property type="match status" value="1"/>
</dbReference>
<feature type="domain" description="VWFA" evidence="5">
    <location>
        <begin position="294"/>
        <end position="503"/>
    </location>
</feature>
<dbReference type="InterPro" id="IPR001841">
    <property type="entry name" value="Znf_RING"/>
</dbReference>
<evidence type="ECO:0000259" key="4">
    <source>
        <dbReference type="PROSITE" id="PS50089"/>
    </source>
</evidence>
<evidence type="ECO:0000256" key="2">
    <source>
        <dbReference type="SAM" id="MobiDB-lite"/>
    </source>
</evidence>
<dbReference type="InterPro" id="IPR013083">
    <property type="entry name" value="Znf_RING/FYVE/PHD"/>
</dbReference>
<keyword evidence="3" id="KW-1133">Transmembrane helix</keyword>
<dbReference type="InterPro" id="IPR032838">
    <property type="entry name" value="Vwaint_dom"/>
</dbReference>
<reference evidence="6 7" key="1">
    <citation type="submission" date="2023-10" db="EMBL/GenBank/DDBJ databases">
        <title>Genome-Wide Identification Analysis in wild type Solanum Pinnatisectum Reveals Some Genes Defensing Phytophthora Infestans.</title>
        <authorList>
            <person name="Sun C."/>
        </authorList>
    </citation>
    <scope>NUCLEOTIDE SEQUENCE [LARGE SCALE GENOMIC DNA]</scope>
    <source>
        <strain evidence="6">LQN</strain>
        <tissue evidence="6">Leaf</tissue>
    </source>
</reference>
<sequence>MYFRKRDKIIFIIFKILNFSCFFLSSSISSSPNSRSLLFCHFTNPNPNINSPLSLFLLKELKERMSGSWSKLQKALSFRQPKSPPENASSDAKSPPSSRPSSTASSSTFSRFSRSFSSTSRSSKRTCAICLGSMKAGNGQAIFTAECAHSFHFSCIANSVKHGNYLCPICRCKWKEIPLMSSFSTDVNTNNAGRTRVSPLEDNYLDNIPHVPPPVSLPLPEPLHFSDDEPLPSITVDQTSSPSTVHPETAVLKAFPEYSAVAASGSMSRFAVLVGVRAPPLADDVRHQERAPIDLVTVLDISGSMAGSKLTLLKQAVCFVIDNLGPSDRLSIVTFSSGAQRNFPLRRMTEQGRREAAQAVNAISANGGTNIVEGLKKGVQVLEERRERNPVASIVLLSDGRDTYNGDNANQRRSPRNRRSSNATSGPDFLNLLPSSICPRNRGLAAGQRPTFHVHTFGFGLDHDSSAMHAISDASGGTFSFIETVGTVQDAFAMCIGGLLSVVVQELKLTVRSASRGVEIGSIPSGRYASEISEQGKQGVINIGNLYADEEKEFLVYLSIPSAEIEQSTAKTSLLQITCSYKNTISEEMVSVEGETVEIRRPPVLSPTDVIISREVDRQINRLAVAETIAEAQQLAEIGNLEAAQAVLTNRRATLLSSVSAQAGDALCSWLDMELTEVRERMVSRERYEQTGRAYVLSGLSSHSWQRATTRGDTTSQILLQGGSSSNSGATMYETPSMVSMISKSQNLSLVNRSEQVPRPNKSCNLPPPPS</sequence>
<dbReference type="Gene3D" id="3.30.40.10">
    <property type="entry name" value="Zinc/RING finger domain, C3HC4 (zinc finger)"/>
    <property type="match status" value="1"/>
</dbReference>
<dbReference type="InterPro" id="IPR002035">
    <property type="entry name" value="VWF_A"/>
</dbReference>
<feature type="region of interest" description="Disordered" evidence="2">
    <location>
        <begin position="77"/>
        <end position="109"/>
    </location>
</feature>
<dbReference type="SUPFAM" id="SSF57850">
    <property type="entry name" value="RING/U-box"/>
    <property type="match status" value="1"/>
</dbReference>
<dbReference type="PROSITE" id="PS50234">
    <property type="entry name" value="VWFA"/>
    <property type="match status" value="1"/>
</dbReference>
<evidence type="ECO:0000313" key="6">
    <source>
        <dbReference type="EMBL" id="KAK4710717.1"/>
    </source>
</evidence>
<keyword evidence="7" id="KW-1185">Reference proteome</keyword>
<feature type="region of interest" description="Disordered" evidence="2">
    <location>
        <begin position="751"/>
        <end position="771"/>
    </location>
</feature>
<feature type="domain" description="RING-type" evidence="4">
    <location>
        <begin position="127"/>
        <end position="171"/>
    </location>
</feature>
<dbReference type="Gene3D" id="3.40.50.410">
    <property type="entry name" value="von Willebrand factor, type A domain"/>
    <property type="match status" value="1"/>
</dbReference>
<dbReference type="InterPro" id="IPR036465">
    <property type="entry name" value="vWFA_dom_sf"/>
</dbReference>
<dbReference type="Proteomes" id="UP001311915">
    <property type="component" value="Unassembled WGS sequence"/>
</dbReference>
<feature type="transmembrane region" description="Helical" evidence="3">
    <location>
        <begin position="9"/>
        <end position="28"/>
    </location>
</feature>
<keyword evidence="1" id="KW-0862">Zinc</keyword>
<dbReference type="GO" id="GO:0008270">
    <property type="term" value="F:zinc ion binding"/>
    <property type="evidence" value="ECO:0007669"/>
    <property type="project" value="UniProtKB-KW"/>
</dbReference>
<dbReference type="AlphaFoldDB" id="A0AAV9KC01"/>
<dbReference type="PANTHER" id="PTHR10579:SF146">
    <property type="entry name" value="RING-TYPE DOMAIN-CONTAINING PROTEIN"/>
    <property type="match status" value="1"/>
</dbReference>
<evidence type="ECO:0000256" key="1">
    <source>
        <dbReference type="PROSITE-ProRule" id="PRU00175"/>
    </source>
</evidence>
<organism evidence="6 7">
    <name type="scientific">Solanum pinnatisectum</name>
    <name type="common">tansyleaf nightshade</name>
    <dbReference type="NCBI Taxonomy" id="50273"/>
    <lineage>
        <taxon>Eukaryota</taxon>
        <taxon>Viridiplantae</taxon>
        <taxon>Streptophyta</taxon>
        <taxon>Embryophyta</taxon>
        <taxon>Tracheophyta</taxon>
        <taxon>Spermatophyta</taxon>
        <taxon>Magnoliopsida</taxon>
        <taxon>eudicotyledons</taxon>
        <taxon>Gunneridae</taxon>
        <taxon>Pentapetalae</taxon>
        <taxon>asterids</taxon>
        <taxon>lamiids</taxon>
        <taxon>Solanales</taxon>
        <taxon>Solanaceae</taxon>
        <taxon>Solanoideae</taxon>
        <taxon>Solaneae</taxon>
        <taxon>Solanum</taxon>
    </lineage>
</organism>
<dbReference type="PANTHER" id="PTHR10579">
    <property type="entry name" value="CALCIUM-ACTIVATED CHLORIDE CHANNEL REGULATOR"/>
    <property type="match status" value="1"/>
</dbReference>
<keyword evidence="1" id="KW-0863">Zinc-finger</keyword>
<gene>
    <name evidence="6" type="ORF">R3W88_005230</name>
</gene>
<evidence type="ECO:0000259" key="5">
    <source>
        <dbReference type="PROSITE" id="PS50234"/>
    </source>
</evidence>
<dbReference type="PROSITE" id="PS50089">
    <property type="entry name" value="ZF_RING_2"/>
    <property type="match status" value="1"/>
</dbReference>
<evidence type="ECO:0008006" key="8">
    <source>
        <dbReference type="Google" id="ProtNLM"/>
    </source>
</evidence>
<feature type="region of interest" description="Disordered" evidence="2">
    <location>
        <begin position="402"/>
        <end position="428"/>
    </location>
</feature>
<keyword evidence="1" id="KW-0479">Metal-binding</keyword>
<protein>
    <recommendedName>
        <fullName evidence="8">Zinc finger family protein</fullName>
    </recommendedName>
</protein>
<dbReference type="EMBL" id="JAWPEI010000011">
    <property type="protein sequence ID" value="KAK4710717.1"/>
    <property type="molecule type" value="Genomic_DNA"/>
</dbReference>
<keyword evidence="3" id="KW-0472">Membrane</keyword>
<proteinExistence type="predicted"/>
<accession>A0AAV9KC01</accession>
<dbReference type="SMART" id="SM00184">
    <property type="entry name" value="RING"/>
    <property type="match status" value="1"/>
</dbReference>
<comment type="caution">
    <text evidence="6">The sequence shown here is derived from an EMBL/GenBank/DDBJ whole genome shotgun (WGS) entry which is preliminary data.</text>
</comment>
<evidence type="ECO:0000313" key="7">
    <source>
        <dbReference type="Proteomes" id="UP001311915"/>
    </source>
</evidence>
<dbReference type="Pfam" id="PF14624">
    <property type="entry name" value="Vwaint"/>
    <property type="match status" value="1"/>
</dbReference>
<dbReference type="InterPro" id="IPR051266">
    <property type="entry name" value="CLCR"/>
</dbReference>
<dbReference type="Pfam" id="PF17123">
    <property type="entry name" value="zf-RING_11"/>
    <property type="match status" value="1"/>
</dbReference>
<dbReference type="SUPFAM" id="SSF53300">
    <property type="entry name" value="vWA-like"/>
    <property type="match status" value="1"/>
</dbReference>
<keyword evidence="3" id="KW-0812">Transmembrane</keyword>
<feature type="compositionally biased region" description="Low complexity" evidence="2">
    <location>
        <begin position="88"/>
        <end position="109"/>
    </location>
</feature>